<keyword evidence="2" id="KW-0812">Transmembrane</keyword>
<feature type="domain" description="SLC12A transporter C-terminal" evidence="5">
    <location>
        <begin position="274"/>
        <end position="338"/>
    </location>
</feature>
<dbReference type="PANTHER" id="PTHR11827:SF72">
    <property type="entry name" value="GH08340P"/>
    <property type="match status" value="1"/>
</dbReference>
<feature type="domain" description="SLC12A transporter C-terminal" evidence="5">
    <location>
        <begin position="1"/>
        <end position="261"/>
    </location>
</feature>
<dbReference type="AlphaFoldDB" id="A0A7S3LKD5"/>
<reference evidence="6" key="1">
    <citation type="submission" date="2021-01" db="EMBL/GenBank/DDBJ databases">
        <authorList>
            <person name="Corre E."/>
            <person name="Pelletier E."/>
            <person name="Niang G."/>
            <person name="Scheremetjew M."/>
            <person name="Finn R."/>
            <person name="Kale V."/>
            <person name="Holt S."/>
            <person name="Cochrane G."/>
            <person name="Meng A."/>
            <person name="Brown T."/>
            <person name="Cohen L."/>
        </authorList>
    </citation>
    <scope>NUCLEOTIDE SEQUENCE</scope>
    <source>
        <strain evidence="6">GSBS06</strain>
    </source>
</reference>
<dbReference type="InterPro" id="IPR004842">
    <property type="entry name" value="SLC12A_fam"/>
</dbReference>
<dbReference type="GO" id="GO:0055075">
    <property type="term" value="P:potassium ion homeostasis"/>
    <property type="evidence" value="ECO:0007669"/>
    <property type="project" value="TreeGrafter"/>
</dbReference>
<dbReference type="GO" id="GO:0016020">
    <property type="term" value="C:membrane"/>
    <property type="evidence" value="ECO:0007669"/>
    <property type="project" value="UniProtKB-SubCell"/>
</dbReference>
<dbReference type="InterPro" id="IPR018491">
    <property type="entry name" value="SLC12_C"/>
</dbReference>
<name>A0A7S3LKD5_9STRA</name>
<evidence type="ECO:0000256" key="4">
    <source>
        <dbReference type="ARBA" id="ARBA00023136"/>
    </source>
</evidence>
<gene>
    <name evidence="6" type="ORF">ASTO00021_LOCUS3662</name>
</gene>
<dbReference type="PANTHER" id="PTHR11827">
    <property type="entry name" value="SOLUTE CARRIER FAMILY 12, CATION COTRANSPORTERS"/>
    <property type="match status" value="1"/>
</dbReference>
<sequence>MRVNTVVMGFLDNWKERTQSPNTAEGEFSNNVTVADYVGVIGEAFDLGCGVAILRGEMALLGEDFVRQAAQIEKDSLSVAMAAANPVVTTESVEFEDHDTGSFEYENQAGSTWQEIKDMGSVAVKPVRTFLSSSQGADEFQKDNENQYPVETMKMNEFVNRNKKTENNNNNLIDLAFNSSTMHRRIDVYWFADDGGLTLMLPHLLRQAKQPPWNQCLLRVMAVGLSRREAEQEQVAMQLLLKKLRIKAEVQVVSLEIDTDLKNTDENESELFNQFKKIGELVRATAPGSLMVVVSLPVPPVALNPITYMKWLDALSAKCASPILLVRGSNRDVLTILS</sequence>
<dbReference type="GO" id="GO:0015379">
    <property type="term" value="F:potassium:chloride symporter activity"/>
    <property type="evidence" value="ECO:0007669"/>
    <property type="project" value="TreeGrafter"/>
</dbReference>
<evidence type="ECO:0000256" key="1">
    <source>
        <dbReference type="ARBA" id="ARBA00004141"/>
    </source>
</evidence>
<accession>A0A7S3LKD5</accession>
<dbReference type="Pfam" id="PF03522">
    <property type="entry name" value="SLC12"/>
    <property type="match status" value="2"/>
</dbReference>
<keyword evidence="3" id="KW-1133">Transmembrane helix</keyword>
<comment type="subcellular location">
    <subcellularLocation>
        <location evidence="1">Membrane</location>
        <topology evidence="1">Multi-pass membrane protein</topology>
    </subcellularLocation>
</comment>
<keyword evidence="4" id="KW-0472">Membrane</keyword>
<proteinExistence type="predicted"/>
<dbReference type="GO" id="GO:1990573">
    <property type="term" value="P:potassium ion import across plasma membrane"/>
    <property type="evidence" value="ECO:0007669"/>
    <property type="project" value="TreeGrafter"/>
</dbReference>
<evidence type="ECO:0000256" key="3">
    <source>
        <dbReference type="ARBA" id="ARBA00022989"/>
    </source>
</evidence>
<dbReference type="GO" id="GO:0006884">
    <property type="term" value="P:cell volume homeostasis"/>
    <property type="evidence" value="ECO:0007669"/>
    <property type="project" value="TreeGrafter"/>
</dbReference>
<evidence type="ECO:0000313" key="6">
    <source>
        <dbReference type="EMBL" id="CAE0433341.1"/>
    </source>
</evidence>
<dbReference type="GO" id="GO:0055064">
    <property type="term" value="P:chloride ion homeostasis"/>
    <property type="evidence" value="ECO:0007669"/>
    <property type="project" value="TreeGrafter"/>
</dbReference>
<organism evidence="6">
    <name type="scientific">Aplanochytrium stocchinoi</name>
    <dbReference type="NCBI Taxonomy" id="215587"/>
    <lineage>
        <taxon>Eukaryota</taxon>
        <taxon>Sar</taxon>
        <taxon>Stramenopiles</taxon>
        <taxon>Bigyra</taxon>
        <taxon>Labyrinthulomycetes</taxon>
        <taxon>Thraustochytrida</taxon>
        <taxon>Thraustochytriidae</taxon>
        <taxon>Aplanochytrium</taxon>
    </lineage>
</organism>
<dbReference type="EMBL" id="HBIN01005102">
    <property type="protein sequence ID" value="CAE0433341.1"/>
    <property type="molecule type" value="Transcribed_RNA"/>
</dbReference>
<evidence type="ECO:0000256" key="2">
    <source>
        <dbReference type="ARBA" id="ARBA00022692"/>
    </source>
</evidence>
<evidence type="ECO:0000259" key="5">
    <source>
        <dbReference type="Pfam" id="PF03522"/>
    </source>
</evidence>
<protein>
    <recommendedName>
        <fullName evidence="5">SLC12A transporter C-terminal domain-containing protein</fullName>
    </recommendedName>
</protein>